<feature type="transmembrane region" description="Helical" evidence="13">
    <location>
        <begin position="6"/>
        <end position="27"/>
    </location>
</feature>
<sequence length="139" mass="14624">MIDLNATFFVQFVNFLLILILLNVILIGPIRRMLKKRAAFIASQVDGIDSFTASADTKLKDYEAALDAARQAATAERVAMKEEGLSKEKDLLDAAAADAAATMKAARGDIAAQTEAAQKALSAKISGLASKAVAKVLAA</sequence>
<evidence type="ECO:0000313" key="16">
    <source>
        <dbReference type="Proteomes" id="UP000006250"/>
    </source>
</evidence>
<keyword evidence="8 13" id="KW-0472">Membrane</keyword>
<evidence type="ECO:0000256" key="12">
    <source>
        <dbReference type="ARBA" id="ARBA00037847"/>
    </source>
</evidence>
<dbReference type="RefSeq" id="WP_005990496.1">
    <property type="nucleotide sequence ID" value="NZ_AECZ01000002.1"/>
</dbReference>
<comment type="similarity">
    <text evidence="1 13 14">Belongs to the ATPase B chain family.</text>
</comment>
<dbReference type="OrthoDB" id="9794968at2"/>
<reference evidence="15 16" key="1">
    <citation type="submission" date="2010-08" db="EMBL/GenBank/DDBJ databases">
        <title>The draft genome of Desulfovibrio fructosovorans JJ.</title>
        <authorList>
            <consortium name="US DOE Joint Genome Institute (JGI-PGF)"/>
            <person name="Lucas S."/>
            <person name="Copeland A."/>
            <person name="Lapidus A."/>
            <person name="Cheng J.-F."/>
            <person name="Bruce D."/>
            <person name="Goodwin L."/>
            <person name="Pitluck S."/>
            <person name="Land M.L."/>
            <person name="Hauser L."/>
            <person name="Chang Y.-J."/>
            <person name="Jeffries C."/>
            <person name="Wall J.D."/>
            <person name="Stahl D.A."/>
            <person name="Arkin A.P."/>
            <person name="Dehal P."/>
            <person name="Stolyar S.M."/>
            <person name="Hazen T.C."/>
            <person name="Woyke T.J."/>
        </authorList>
    </citation>
    <scope>NUCLEOTIDE SEQUENCE [LARGE SCALE GENOMIC DNA]</scope>
    <source>
        <strain evidence="15 16">JJ</strain>
    </source>
</reference>
<dbReference type="InterPro" id="IPR050059">
    <property type="entry name" value="ATP_synthase_B_chain"/>
</dbReference>
<keyword evidence="13" id="KW-1003">Cell membrane</keyword>
<evidence type="ECO:0000313" key="15">
    <source>
        <dbReference type="EMBL" id="EFL52712.1"/>
    </source>
</evidence>
<dbReference type="HAMAP" id="MF_01398">
    <property type="entry name" value="ATP_synth_b_bprime"/>
    <property type="match status" value="1"/>
</dbReference>
<evidence type="ECO:0000256" key="1">
    <source>
        <dbReference type="ARBA" id="ARBA00005513"/>
    </source>
</evidence>
<evidence type="ECO:0000256" key="5">
    <source>
        <dbReference type="ARBA" id="ARBA00022781"/>
    </source>
</evidence>
<comment type="caution">
    <text evidence="15">The sequence shown here is derived from an EMBL/GenBank/DDBJ whole genome shotgun (WGS) entry which is preliminary data.</text>
</comment>
<keyword evidence="5 13" id="KW-0375">Hydrogen ion transport</keyword>
<evidence type="ECO:0000256" key="4">
    <source>
        <dbReference type="ARBA" id="ARBA00022692"/>
    </source>
</evidence>
<proteinExistence type="inferred from homology"/>
<dbReference type="eggNOG" id="COG0711">
    <property type="taxonomic scope" value="Bacteria"/>
</dbReference>
<dbReference type="GO" id="GO:0005886">
    <property type="term" value="C:plasma membrane"/>
    <property type="evidence" value="ECO:0007669"/>
    <property type="project" value="UniProtKB-SubCell"/>
</dbReference>
<keyword evidence="7 13" id="KW-0406">Ion transport</keyword>
<gene>
    <name evidence="13" type="primary">atpF</name>
    <name evidence="15" type="ORF">DesfrDRAFT_0342</name>
</gene>
<comment type="function">
    <text evidence="10 13">F(1)F(0) ATP synthase produces ATP from ADP in the presence of a proton or sodium gradient. F-type ATPases consist of two structural domains, F(1) containing the extramembraneous catalytic core and F(0) containing the membrane proton channel, linked together by a central stalk and a peripheral stalk. During catalysis, ATP synthesis in the catalytic domain of F(1) is coupled via a rotary mechanism of the central stalk subunits to proton translocation.</text>
</comment>
<dbReference type="GO" id="GO:0046933">
    <property type="term" value="F:proton-transporting ATP synthase activity, rotational mechanism"/>
    <property type="evidence" value="ECO:0007669"/>
    <property type="project" value="UniProtKB-UniRule"/>
</dbReference>
<dbReference type="PANTHER" id="PTHR33445">
    <property type="entry name" value="ATP SYNTHASE SUBUNIT B', CHLOROPLASTIC"/>
    <property type="match status" value="1"/>
</dbReference>
<dbReference type="InterPro" id="IPR002146">
    <property type="entry name" value="ATP_synth_b/b'su_bac/chlpt"/>
</dbReference>
<comment type="subcellular location">
    <subcellularLocation>
        <location evidence="13">Cell membrane</location>
        <topology evidence="13">Single-pass membrane protein</topology>
    </subcellularLocation>
    <subcellularLocation>
        <location evidence="12">Endomembrane system</location>
        <topology evidence="12">Single-pass membrane protein</topology>
    </subcellularLocation>
</comment>
<evidence type="ECO:0000256" key="7">
    <source>
        <dbReference type="ARBA" id="ARBA00023065"/>
    </source>
</evidence>
<evidence type="ECO:0000256" key="2">
    <source>
        <dbReference type="ARBA" id="ARBA00022448"/>
    </source>
</evidence>
<dbReference type="EMBL" id="AECZ01000002">
    <property type="protein sequence ID" value="EFL52712.1"/>
    <property type="molecule type" value="Genomic_DNA"/>
</dbReference>
<name>E1JRU3_SOLFR</name>
<keyword evidence="16" id="KW-1185">Reference proteome</keyword>
<keyword evidence="3 13" id="KW-0138">CF(0)</keyword>
<dbReference type="Pfam" id="PF00430">
    <property type="entry name" value="ATP-synt_B"/>
    <property type="match status" value="1"/>
</dbReference>
<keyword evidence="6 13" id="KW-1133">Transmembrane helix</keyword>
<dbReference type="GO" id="GO:0012505">
    <property type="term" value="C:endomembrane system"/>
    <property type="evidence" value="ECO:0007669"/>
    <property type="project" value="UniProtKB-SubCell"/>
</dbReference>
<evidence type="ECO:0000256" key="9">
    <source>
        <dbReference type="ARBA" id="ARBA00023310"/>
    </source>
</evidence>
<dbReference type="STRING" id="596151.DesfrDRAFT_0342"/>
<evidence type="ECO:0000256" key="13">
    <source>
        <dbReference type="HAMAP-Rule" id="MF_01398"/>
    </source>
</evidence>
<evidence type="ECO:0000256" key="14">
    <source>
        <dbReference type="RuleBase" id="RU003848"/>
    </source>
</evidence>
<protein>
    <recommendedName>
        <fullName evidence="13">ATP synthase subunit b</fullName>
    </recommendedName>
    <alternativeName>
        <fullName evidence="13">ATP synthase F(0) sector subunit b</fullName>
    </alternativeName>
    <alternativeName>
        <fullName evidence="13">ATPase subunit I</fullName>
    </alternativeName>
    <alternativeName>
        <fullName evidence="13">F-type ATPase subunit b</fullName>
        <shortName evidence="13">F-ATPase subunit b</shortName>
    </alternativeName>
</protein>
<organism evidence="15 16">
    <name type="scientific">Solidesulfovibrio fructosivorans JJ]</name>
    <dbReference type="NCBI Taxonomy" id="596151"/>
    <lineage>
        <taxon>Bacteria</taxon>
        <taxon>Pseudomonadati</taxon>
        <taxon>Thermodesulfobacteriota</taxon>
        <taxon>Desulfovibrionia</taxon>
        <taxon>Desulfovibrionales</taxon>
        <taxon>Desulfovibrionaceae</taxon>
        <taxon>Solidesulfovibrio</taxon>
    </lineage>
</organism>
<comment type="subunit">
    <text evidence="13">F-type ATPases have 2 components, F(1) - the catalytic core - and F(0) - the membrane proton channel. F(1) has five subunits: alpha(3), beta(3), gamma(1), delta(1), epsilon(1). F(0) has three main subunits: a(1), b(2) and c(10-14). The alpha and beta chains form an alternating ring which encloses part of the gamma chain. F(1) is attached to F(0) by a central stalk formed by the gamma and epsilon chains, while a peripheral stalk is formed by the delta and b chains.</text>
</comment>
<evidence type="ECO:0000256" key="8">
    <source>
        <dbReference type="ARBA" id="ARBA00023136"/>
    </source>
</evidence>
<dbReference type="Proteomes" id="UP000006250">
    <property type="component" value="Unassembled WGS sequence"/>
</dbReference>
<dbReference type="GO" id="GO:0045259">
    <property type="term" value="C:proton-transporting ATP synthase complex"/>
    <property type="evidence" value="ECO:0007669"/>
    <property type="project" value="UniProtKB-KW"/>
</dbReference>
<evidence type="ECO:0000256" key="3">
    <source>
        <dbReference type="ARBA" id="ARBA00022547"/>
    </source>
</evidence>
<accession>E1JRU3</accession>
<dbReference type="GO" id="GO:0046961">
    <property type="term" value="F:proton-transporting ATPase activity, rotational mechanism"/>
    <property type="evidence" value="ECO:0007669"/>
    <property type="project" value="TreeGrafter"/>
</dbReference>
<keyword evidence="2 13" id="KW-0813">Transport</keyword>
<comment type="function">
    <text evidence="11">Component of the F(0) channel, it forms part of the peripheral stalk, linking F(1) to F(0). The b'-subunit is a diverged and duplicated form of b found in plants and photosynthetic bacteria.</text>
</comment>
<evidence type="ECO:0000256" key="11">
    <source>
        <dbReference type="ARBA" id="ARBA00025614"/>
    </source>
</evidence>
<dbReference type="AlphaFoldDB" id="E1JRU3"/>
<keyword evidence="9 13" id="KW-0066">ATP synthesis</keyword>
<evidence type="ECO:0000256" key="10">
    <source>
        <dbReference type="ARBA" id="ARBA00025198"/>
    </source>
</evidence>
<evidence type="ECO:0000256" key="6">
    <source>
        <dbReference type="ARBA" id="ARBA00022989"/>
    </source>
</evidence>
<keyword evidence="4 13" id="KW-0812">Transmembrane</keyword>
<dbReference type="PANTHER" id="PTHR33445:SF2">
    <property type="entry name" value="ATP SYNTHASE SUBUNIT B', CHLOROPLASTIC"/>
    <property type="match status" value="1"/>
</dbReference>